<gene>
    <name evidence="3" type="ORF">CIPAW_03G022600</name>
</gene>
<evidence type="ECO:0000256" key="1">
    <source>
        <dbReference type="SAM" id="MobiDB-lite"/>
    </source>
</evidence>
<proteinExistence type="predicted"/>
<dbReference type="Proteomes" id="UP000811609">
    <property type="component" value="Chromosome 3"/>
</dbReference>
<feature type="chain" id="PRO_5035868767" evidence="2">
    <location>
        <begin position="23"/>
        <end position="84"/>
    </location>
</feature>
<comment type="caution">
    <text evidence="3">The sequence shown here is derived from an EMBL/GenBank/DDBJ whole genome shotgun (WGS) entry which is preliminary data.</text>
</comment>
<dbReference type="AlphaFoldDB" id="A0A8T1QW19"/>
<keyword evidence="2" id="KW-0732">Signal</keyword>
<keyword evidence="4" id="KW-1185">Reference proteome</keyword>
<organism evidence="3 4">
    <name type="scientific">Carya illinoinensis</name>
    <name type="common">Pecan</name>
    <dbReference type="NCBI Taxonomy" id="32201"/>
    <lineage>
        <taxon>Eukaryota</taxon>
        <taxon>Viridiplantae</taxon>
        <taxon>Streptophyta</taxon>
        <taxon>Embryophyta</taxon>
        <taxon>Tracheophyta</taxon>
        <taxon>Spermatophyta</taxon>
        <taxon>Magnoliopsida</taxon>
        <taxon>eudicotyledons</taxon>
        <taxon>Gunneridae</taxon>
        <taxon>Pentapetalae</taxon>
        <taxon>rosids</taxon>
        <taxon>fabids</taxon>
        <taxon>Fagales</taxon>
        <taxon>Juglandaceae</taxon>
        <taxon>Carya</taxon>
    </lineage>
</organism>
<reference evidence="3" key="1">
    <citation type="submission" date="2020-12" db="EMBL/GenBank/DDBJ databases">
        <title>WGS assembly of Carya illinoinensis cv. Pawnee.</title>
        <authorList>
            <person name="Platts A."/>
            <person name="Shu S."/>
            <person name="Wright S."/>
            <person name="Barry K."/>
            <person name="Edger P."/>
            <person name="Pires J.C."/>
            <person name="Schmutz J."/>
        </authorList>
    </citation>
    <scope>NUCLEOTIDE SEQUENCE</scope>
    <source>
        <tissue evidence="3">Leaf</tissue>
    </source>
</reference>
<feature type="region of interest" description="Disordered" evidence="1">
    <location>
        <begin position="30"/>
        <end position="84"/>
    </location>
</feature>
<evidence type="ECO:0000313" key="3">
    <source>
        <dbReference type="EMBL" id="KAG6659280.1"/>
    </source>
</evidence>
<sequence>MKAIILIFILFASLLILSPTIAARELAESVNAGSGGRTGDPDKPTPCGKPNNPAYAKCMGSKSKPKPKPTKCNTGPYKRCQPPK</sequence>
<feature type="signal peptide" evidence="2">
    <location>
        <begin position="1"/>
        <end position="22"/>
    </location>
</feature>
<name>A0A8T1QW19_CARIL</name>
<evidence type="ECO:0000256" key="2">
    <source>
        <dbReference type="SAM" id="SignalP"/>
    </source>
</evidence>
<evidence type="ECO:0000313" key="4">
    <source>
        <dbReference type="Proteomes" id="UP000811609"/>
    </source>
</evidence>
<dbReference type="EMBL" id="CM031811">
    <property type="protein sequence ID" value="KAG6659280.1"/>
    <property type="molecule type" value="Genomic_DNA"/>
</dbReference>
<protein>
    <submittedName>
        <fullName evidence="3">Uncharacterized protein</fullName>
    </submittedName>
</protein>
<accession>A0A8T1QW19</accession>